<dbReference type="InterPro" id="IPR059000">
    <property type="entry name" value="ATPase_P-type_domA"/>
</dbReference>
<comment type="subcellular location">
    <subcellularLocation>
        <location evidence="1">Cell membrane</location>
        <topology evidence="1">Multi-pass membrane protein</topology>
    </subcellularLocation>
</comment>
<sequence length="681" mass="71562">MALEPKEPTGAIDDSEYRTMRKYFYGSLIFSIPVFLLAMLPMIPGLGEADFFHSAANGWLQFALTLPVLIWAGGFIFVRGYKSIISWNLNMFSLITIGVGAAFAFSALAVIAPDILPDAFKMGGQAHLYFESAAVIVSLVLLGQMLEARARGKTGEALQLLMSQTPDTAIVIDESGEEKEVSLDEVKVGQRLRVKPGAKVPVDGQVVDGSGAVDESMITGEPDPVKKAQGDAVTAGTLNQRGSFIMTAEKVGGDTLLAGIVSLVASAQRSRAPIQAAADRVAGIFVPAVIGIAVLSFICWAIFGPPPQFANALVNAVAVLIIACPCALGLATPISIMVGVGRAAREGILVKNAEAIETLEKVTTLVIDKTGTLTEGQPKVTDVAVIDGSNEGAVLRLAASIEKQSEHPLALAVIRSAEERDLKLAKVTDFDSETGDGVMGQIDGAEIRVGRLEFVTQGKVPQNDLTQKGDTLAKQARTVIWVSKDGQLTGLIAIADPIKSTTKEAIRQLHAQGLKIVMMTGDNQETAKAVAEEVGIDKYYAGVKPAAKHDEVQRLKQSGEKVAMAGDGLNDAPALAAADVGIAMGAGTDVAMESAGITLVHSDLLGIVKARALSQGVMKNIRQNLFFAFVYNGVGVPVAAGILYPFLGILLSPMIAAAAMSLSSVSVIGNALRLKRLKIKN</sequence>
<dbReference type="PRINTS" id="PR00119">
    <property type="entry name" value="CATATPASE"/>
</dbReference>
<dbReference type="GO" id="GO:0005507">
    <property type="term" value="F:copper ion binding"/>
    <property type="evidence" value="ECO:0007669"/>
    <property type="project" value="TreeGrafter"/>
</dbReference>
<keyword evidence="10 11" id="KW-0472">Membrane</keyword>
<dbReference type="SFLD" id="SFLDS00003">
    <property type="entry name" value="Haloacid_Dehalogenase"/>
    <property type="match status" value="1"/>
</dbReference>
<evidence type="ECO:0000259" key="12">
    <source>
        <dbReference type="Pfam" id="PF00122"/>
    </source>
</evidence>
<dbReference type="InterPro" id="IPR044492">
    <property type="entry name" value="P_typ_ATPase_HD_dom"/>
</dbReference>
<dbReference type="InterPro" id="IPR023299">
    <property type="entry name" value="ATPase_P-typ_cyto_dom_N"/>
</dbReference>
<dbReference type="SFLD" id="SFLDG00002">
    <property type="entry name" value="C1.7:_P-type_atpase_like"/>
    <property type="match status" value="1"/>
</dbReference>
<dbReference type="CDD" id="cd02094">
    <property type="entry name" value="P-type_ATPase_Cu-like"/>
    <property type="match status" value="1"/>
</dbReference>
<dbReference type="SUPFAM" id="SSF81665">
    <property type="entry name" value="Calcium ATPase, transmembrane domain M"/>
    <property type="match status" value="1"/>
</dbReference>
<dbReference type="FunFam" id="2.70.150.10:FF:000020">
    <property type="entry name" value="Copper-exporting P-type ATPase A"/>
    <property type="match status" value="1"/>
</dbReference>
<dbReference type="EMBL" id="BMXG01000002">
    <property type="protein sequence ID" value="GHB91833.1"/>
    <property type="molecule type" value="Genomic_DNA"/>
</dbReference>
<dbReference type="AlphaFoldDB" id="A0A8J3GCY0"/>
<dbReference type="Gene3D" id="2.70.150.10">
    <property type="entry name" value="Calcium-transporting ATPase, cytoplasmic transduction domain A"/>
    <property type="match status" value="1"/>
</dbReference>
<keyword evidence="6 11" id="KW-0547">Nucleotide-binding</keyword>
<feature type="transmembrane region" description="Helical" evidence="11">
    <location>
        <begin position="58"/>
        <end position="78"/>
    </location>
</feature>
<dbReference type="PRINTS" id="PR00943">
    <property type="entry name" value="CUATPASE"/>
</dbReference>
<dbReference type="GO" id="GO:0005886">
    <property type="term" value="C:plasma membrane"/>
    <property type="evidence" value="ECO:0007669"/>
    <property type="project" value="UniProtKB-SubCell"/>
</dbReference>
<feature type="transmembrane region" description="Helical" evidence="11">
    <location>
        <begin position="124"/>
        <end position="143"/>
    </location>
</feature>
<dbReference type="Pfam" id="PF00702">
    <property type="entry name" value="Hydrolase"/>
    <property type="match status" value="1"/>
</dbReference>
<keyword evidence="4 11" id="KW-0812">Transmembrane</keyword>
<dbReference type="InterPro" id="IPR023214">
    <property type="entry name" value="HAD_sf"/>
</dbReference>
<keyword evidence="8" id="KW-1278">Translocase</keyword>
<feature type="transmembrane region" description="Helical" evidence="11">
    <location>
        <begin position="309"/>
        <end position="332"/>
    </location>
</feature>
<dbReference type="InterPro" id="IPR036412">
    <property type="entry name" value="HAD-like_sf"/>
</dbReference>
<dbReference type="InterPro" id="IPR023298">
    <property type="entry name" value="ATPase_P-typ_TM_dom_sf"/>
</dbReference>
<evidence type="ECO:0000313" key="13">
    <source>
        <dbReference type="EMBL" id="GHB91833.1"/>
    </source>
</evidence>
<dbReference type="GO" id="GO:0055070">
    <property type="term" value="P:copper ion homeostasis"/>
    <property type="evidence" value="ECO:0007669"/>
    <property type="project" value="TreeGrafter"/>
</dbReference>
<dbReference type="NCBIfam" id="TIGR01525">
    <property type="entry name" value="ATPase-IB_hvy"/>
    <property type="match status" value="1"/>
</dbReference>
<dbReference type="InterPro" id="IPR001757">
    <property type="entry name" value="P_typ_ATPase"/>
</dbReference>
<reference evidence="13" key="2">
    <citation type="submission" date="2020-09" db="EMBL/GenBank/DDBJ databases">
        <authorList>
            <person name="Sun Q."/>
            <person name="Kim S."/>
        </authorList>
    </citation>
    <scope>NUCLEOTIDE SEQUENCE</scope>
    <source>
        <strain evidence="13">KCTC 12870</strain>
    </source>
</reference>
<comment type="caution">
    <text evidence="13">The sequence shown here is derived from an EMBL/GenBank/DDBJ whole genome shotgun (WGS) entry which is preliminary data.</text>
</comment>
<dbReference type="NCBIfam" id="TIGR01494">
    <property type="entry name" value="ATPase_P-type"/>
    <property type="match status" value="1"/>
</dbReference>
<keyword evidence="3 11" id="KW-1003">Cell membrane</keyword>
<feature type="transmembrane region" description="Helical" evidence="11">
    <location>
        <begin position="281"/>
        <end position="303"/>
    </location>
</feature>
<dbReference type="SUPFAM" id="SSF81653">
    <property type="entry name" value="Calcium ATPase, transduction domain A"/>
    <property type="match status" value="1"/>
</dbReference>
<dbReference type="PROSITE" id="PS00154">
    <property type="entry name" value="ATPASE_E1_E2"/>
    <property type="match status" value="1"/>
</dbReference>
<feature type="transmembrane region" description="Helical" evidence="11">
    <location>
        <begin position="625"/>
        <end position="644"/>
    </location>
</feature>
<evidence type="ECO:0000256" key="9">
    <source>
        <dbReference type="ARBA" id="ARBA00022989"/>
    </source>
</evidence>
<dbReference type="GO" id="GO:0005524">
    <property type="term" value="F:ATP binding"/>
    <property type="evidence" value="ECO:0007669"/>
    <property type="project" value="UniProtKB-UniRule"/>
</dbReference>
<dbReference type="Gene3D" id="3.40.1110.10">
    <property type="entry name" value="Calcium-transporting ATPase, cytoplasmic domain N"/>
    <property type="match status" value="1"/>
</dbReference>
<dbReference type="InterPro" id="IPR008250">
    <property type="entry name" value="ATPase_P-typ_transduc_dom_A_sf"/>
</dbReference>
<dbReference type="InterPro" id="IPR027256">
    <property type="entry name" value="P-typ_ATPase_IB"/>
</dbReference>
<dbReference type="NCBIfam" id="TIGR01511">
    <property type="entry name" value="ATPase-IB1_Cu"/>
    <property type="match status" value="1"/>
</dbReference>
<keyword evidence="7 11" id="KW-0067">ATP-binding</keyword>
<feature type="transmembrane region" description="Helical" evidence="11">
    <location>
        <begin position="90"/>
        <end position="112"/>
    </location>
</feature>
<protein>
    <submittedName>
        <fullName evidence="13">Copper-translocating P-type ATPase</fullName>
    </submittedName>
</protein>
<dbReference type="SUPFAM" id="SSF56784">
    <property type="entry name" value="HAD-like"/>
    <property type="match status" value="1"/>
</dbReference>
<evidence type="ECO:0000313" key="14">
    <source>
        <dbReference type="Proteomes" id="UP000642829"/>
    </source>
</evidence>
<dbReference type="PANTHER" id="PTHR43520:SF8">
    <property type="entry name" value="P-TYPE CU(+) TRANSPORTER"/>
    <property type="match status" value="1"/>
</dbReference>
<evidence type="ECO:0000256" key="1">
    <source>
        <dbReference type="ARBA" id="ARBA00004651"/>
    </source>
</evidence>
<evidence type="ECO:0000256" key="10">
    <source>
        <dbReference type="ARBA" id="ARBA00023136"/>
    </source>
</evidence>
<evidence type="ECO:0000256" key="3">
    <source>
        <dbReference type="ARBA" id="ARBA00022475"/>
    </source>
</evidence>
<dbReference type="Gene3D" id="3.40.50.1000">
    <property type="entry name" value="HAD superfamily/HAD-like"/>
    <property type="match status" value="1"/>
</dbReference>
<evidence type="ECO:0000256" key="8">
    <source>
        <dbReference type="ARBA" id="ARBA00022967"/>
    </source>
</evidence>
<gene>
    <name evidence="13" type="ORF">GCM10007047_03420</name>
</gene>
<keyword evidence="14" id="KW-1185">Reference proteome</keyword>
<dbReference type="Proteomes" id="UP000642829">
    <property type="component" value="Unassembled WGS sequence"/>
</dbReference>
<accession>A0A8J3GCY0</accession>
<keyword evidence="5 11" id="KW-0479">Metal-binding</keyword>
<dbReference type="SFLD" id="SFLDF00027">
    <property type="entry name" value="p-type_atpase"/>
    <property type="match status" value="1"/>
</dbReference>
<reference evidence="13" key="1">
    <citation type="journal article" date="2014" name="Int. J. Syst. Evol. Microbiol.">
        <title>Complete genome sequence of Corynebacterium casei LMG S-19264T (=DSM 44701T), isolated from a smear-ripened cheese.</title>
        <authorList>
            <consortium name="US DOE Joint Genome Institute (JGI-PGF)"/>
            <person name="Walter F."/>
            <person name="Albersmeier A."/>
            <person name="Kalinowski J."/>
            <person name="Ruckert C."/>
        </authorList>
    </citation>
    <scope>NUCLEOTIDE SEQUENCE</scope>
    <source>
        <strain evidence="13">KCTC 12870</strain>
    </source>
</reference>
<proteinExistence type="inferred from homology"/>
<feature type="transmembrane region" description="Helical" evidence="11">
    <location>
        <begin position="23"/>
        <end position="46"/>
    </location>
</feature>
<dbReference type="Pfam" id="PF00122">
    <property type="entry name" value="E1-E2_ATPase"/>
    <property type="match status" value="1"/>
</dbReference>
<evidence type="ECO:0000256" key="11">
    <source>
        <dbReference type="RuleBase" id="RU362081"/>
    </source>
</evidence>
<dbReference type="InterPro" id="IPR018303">
    <property type="entry name" value="ATPase_P-typ_P_site"/>
</dbReference>
<evidence type="ECO:0000256" key="4">
    <source>
        <dbReference type="ARBA" id="ARBA00022692"/>
    </source>
</evidence>
<evidence type="ECO:0000256" key="5">
    <source>
        <dbReference type="ARBA" id="ARBA00022723"/>
    </source>
</evidence>
<dbReference type="GO" id="GO:0043682">
    <property type="term" value="F:P-type divalent copper transporter activity"/>
    <property type="evidence" value="ECO:0007669"/>
    <property type="project" value="TreeGrafter"/>
</dbReference>
<feature type="domain" description="P-type ATPase A" evidence="12">
    <location>
        <begin position="165"/>
        <end position="264"/>
    </location>
</feature>
<comment type="similarity">
    <text evidence="2 11">Belongs to the cation transport ATPase (P-type) (TC 3.A.3) family. Type IB subfamily.</text>
</comment>
<evidence type="ECO:0000256" key="6">
    <source>
        <dbReference type="ARBA" id="ARBA00022741"/>
    </source>
</evidence>
<dbReference type="GO" id="GO:0060003">
    <property type="term" value="P:copper ion export"/>
    <property type="evidence" value="ECO:0007669"/>
    <property type="project" value="UniProtKB-ARBA"/>
</dbReference>
<dbReference type="PANTHER" id="PTHR43520">
    <property type="entry name" value="ATP7, ISOFORM B"/>
    <property type="match status" value="1"/>
</dbReference>
<evidence type="ECO:0000256" key="2">
    <source>
        <dbReference type="ARBA" id="ARBA00006024"/>
    </source>
</evidence>
<organism evidence="13 14">
    <name type="scientific">Cerasicoccus arenae</name>
    <dbReference type="NCBI Taxonomy" id="424488"/>
    <lineage>
        <taxon>Bacteria</taxon>
        <taxon>Pseudomonadati</taxon>
        <taxon>Verrucomicrobiota</taxon>
        <taxon>Opitutia</taxon>
        <taxon>Puniceicoccales</taxon>
        <taxon>Cerasicoccaceae</taxon>
        <taxon>Cerasicoccus</taxon>
    </lineage>
</organism>
<evidence type="ECO:0000256" key="7">
    <source>
        <dbReference type="ARBA" id="ARBA00022840"/>
    </source>
</evidence>
<keyword evidence="9 11" id="KW-1133">Transmembrane helix</keyword>
<feature type="transmembrane region" description="Helical" evidence="11">
    <location>
        <begin position="650"/>
        <end position="672"/>
    </location>
</feature>
<name>A0A8J3GCY0_9BACT</name>
<dbReference type="GO" id="GO:0016887">
    <property type="term" value="F:ATP hydrolysis activity"/>
    <property type="evidence" value="ECO:0007669"/>
    <property type="project" value="InterPro"/>
</dbReference>